<evidence type="ECO:0000256" key="1">
    <source>
        <dbReference type="SAM" id="MobiDB-lite"/>
    </source>
</evidence>
<feature type="non-terminal residue" evidence="2">
    <location>
        <position position="63"/>
    </location>
</feature>
<keyword evidence="3" id="KW-1185">Reference proteome</keyword>
<evidence type="ECO:0000313" key="2">
    <source>
        <dbReference type="EMBL" id="RLW05261.1"/>
    </source>
</evidence>
<proteinExistence type="predicted"/>
<protein>
    <submittedName>
        <fullName evidence="2">Uncharacterized protein</fullName>
    </submittedName>
</protein>
<comment type="caution">
    <text evidence="2">The sequence shown here is derived from an EMBL/GenBank/DDBJ whole genome shotgun (WGS) entry which is preliminary data.</text>
</comment>
<reference evidence="2 3" key="1">
    <citation type="journal article" date="2018" name="Proc. R. Soc. B">
        <title>A non-coding region near Follistatin controls head colour polymorphism in the Gouldian finch.</title>
        <authorList>
            <person name="Toomey M.B."/>
            <person name="Marques C.I."/>
            <person name="Andrade P."/>
            <person name="Araujo P.M."/>
            <person name="Sabatino S."/>
            <person name="Gazda M.A."/>
            <person name="Afonso S."/>
            <person name="Lopes R.J."/>
            <person name="Corbo J.C."/>
            <person name="Carneiro M."/>
        </authorList>
    </citation>
    <scope>NUCLEOTIDE SEQUENCE [LARGE SCALE GENOMIC DNA]</scope>
    <source>
        <strain evidence="2">Red01</strain>
        <tissue evidence="2">Muscle</tissue>
    </source>
</reference>
<gene>
    <name evidence="2" type="ORF">DV515_00005400</name>
</gene>
<dbReference type="EMBL" id="QUSF01000011">
    <property type="protein sequence ID" value="RLW05261.1"/>
    <property type="molecule type" value="Genomic_DNA"/>
</dbReference>
<feature type="region of interest" description="Disordered" evidence="1">
    <location>
        <begin position="1"/>
        <end position="21"/>
    </location>
</feature>
<dbReference type="Proteomes" id="UP000276834">
    <property type="component" value="Unassembled WGS sequence"/>
</dbReference>
<evidence type="ECO:0000313" key="3">
    <source>
        <dbReference type="Proteomes" id="UP000276834"/>
    </source>
</evidence>
<organism evidence="2 3">
    <name type="scientific">Chloebia gouldiae</name>
    <name type="common">Gouldian finch</name>
    <name type="synonym">Erythrura gouldiae</name>
    <dbReference type="NCBI Taxonomy" id="44316"/>
    <lineage>
        <taxon>Eukaryota</taxon>
        <taxon>Metazoa</taxon>
        <taxon>Chordata</taxon>
        <taxon>Craniata</taxon>
        <taxon>Vertebrata</taxon>
        <taxon>Euteleostomi</taxon>
        <taxon>Archelosauria</taxon>
        <taxon>Archosauria</taxon>
        <taxon>Dinosauria</taxon>
        <taxon>Saurischia</taxon>
        <taxon>Theropoda</taxon>
        <taxon>Coelurosauria</taxon>
        <taxon>Aves</taxon>
        <taxon>Neognathae</taxon>
        <taxon>Neoaves</taxon>
        <taxon>Telluraves</taxon>
        <taxon>Australaves</taxon>
        <taxon>Passeriformes</taxon>
        <taxon>Passeroidea</taxon>
        <taxon>Passeridae</taxon>
        <taxon>Chloebia</taxon>
    </lineage>
</organism>
<name>A0A3L8SNL7_CHLGU</name>
<dbReference type="AlphaFoldDB" id="A0A3L8SNL7"/>
<sequence length="63" mass="6893">MWASPTRGTHGPTAEKGAEVNDEAPVVKVNTILQLNDPTEIIDKFYFPVLAVQKDVCLTAHSQ</sequence>
<accession>A0A3L8SNL7</accession>